<feature type="region of interest" description="Disordered" evidence="1">
    <location>
        <begin position="136"/>
        <end position="167"/>
    </location>
</feature>
<proteinExistence type="predicted"/>
<name>A0A6A5SHJ0_9PLEO</name>
<organism evidence="2 3">
    <name type="scientific">Clathrospora elynae</name>
    <dbReference type="NCBI Taxonomy" id="706981"/>
    <lineage>
        <taxon>Eukaryota</taxon>
        <taxon>Fungi</taxon>
        <taxon>Dikarya</taxon>
        <taxon>Ascomycota</taxon>
        <taxon>Pezizomycotina</taxon>
        <taxon>Dothideomycetes</taxon>
        <taxon>Pleosporomycetidae</taxon>
        <taxon>Pleosporales</taxon>
        <taxon>Diademaceae</taxon>
        <taxon>Clathrospora</taxon>
    </lineage>
</organism>
<dbReference type="AlphaFoldDB" id="A0A6A5SHJ0"/>
<feature type="compositionally biased region" description="Basic residues" evidence="1">
    <location>
        <begin position="148"/>
        <end position="163"/>
    </location>
</feature>
<accession>A0A6A5SHJ0</accession>
<evidence type="ECO:0000313" key="3">
    <source>
        <dbReference type="Proteomes" id="UP000800038"/>
    </source>
</evidence>
<gene>
    <name evidence="2" type="ORF">EJ02DRAFT_259268</name>
</gene>
<reference evidence="2" key="1">
    <citation type="journal article" date="2020" name="Stud. Mycol.">
        <title>101 Dothideomycetes genomes: a test case for predicting lifestyles and emergence of pathogens.</title>
        <authorList>
            <person name="Haridas S."/>
            <person name="Albert R."/>
            <person name="Binder M."/>
            <person name="Bloem J."/>
            <person name="Labutti K."/>
            <person name="Salamov A."/>
            <person name="Andreopoulos B."/>
            <person name="Baker S."/>
            <person name="Barry K."/>
            <person name="Bills G."/>
            <person name="Bluhm B."/>
            <person name="Cannon C."/>
            <person name="Castanera R."/>
            <person name="Culley D."/>
            <person name="Daum C."/>
            <person name="Ezra D."/>
            <person name="Gonzalez J."/>
            <person name="Henrissat B."/>
            <person name="Kuo A."/>
            <person name="Liang C."/>
            <person name="Lipzen A."/>
            <person name="Lutzoni F."/>
            <person name="Magnuson J."/>
            <person name="Mondo S."/>
            <person name="Nolan M."/>
            <person name="Ohm R."/>
            <person name="Pangilinan J."/>
            <person name="Park H.-J."/>
            <person name="Ramirez L."/>
            <person name="Alfaro M."/>
            <person name="Sun H."/>
            <person name="Tritt A."/>
            <person name="Yoshinaga Y."/>
            <person name="Zwiers L.-H."/>
            <person name="Turgeon B."/>
            <person name="Goodwin S."/>
            <person name="Spatafora J."/>
            <person name="Crous P."/>
            <person name="Grigoriev I."/>
        </authorList>
    </citation>
    <scope>NUCLEOTIDE SEQUENCE</scope>
    <source>
        <strain evidence="2">CBS 161.51</strain>
    </source>
</reference>
<keyword evidence="3" id="KW-1185">Reference proteome</keyword>
<evidence type="ECO:0000256" key="1">
    <source>
        <dbReference type="SAM" id="MobiDB-lite"/>
    </source>
</evidence>
<dbReference type="Proteomes" id="UP000800038">
    <property type="component" value="Unassembled WGS sequence"/>
</dbReference>
<dbReference type="EMBL" id="ML976084">
    <property type="protein sequence ID" value="KAF1939322.1"/>
    <property type="molecule type" value="Genomic_DNA"/>
</dbReference>
<protein>
    <submittedName>
        <fullName evidence="2">Uncharacterized protein</fullName>
    </submittedName>
</protein>
<evidence type="ECO:0000313" key="2">
    <source>
        <dbReference type="EMBL" id="KAF1939322.1"/>
    </source>
</evidence>
<sequence>MNTHLYADSDQRYGVSFRSGRIFSPDRLARLGALVYSISQWEHKIPHLTLPISLLRSPAYFCTYPGSFPHFSFLQAHARNDATRHICVRIHREMLNAGAALFSMMNPETASVTMLNPEVAPFAMLDPAAAVYVPKPAPQGQDGWKQDKKGKKRNKSARSKKVTSAKPQIQNNIAPTAGACESLSIIYTNIERLVVAPVLNTREIFIEQVRTMVEELSMKSKLDFSGRP</sequence>